<dbReference type="Pfam" id="PF13487">
    <property type="entry name" value="HD_5"/>
    <property type="match status" value="1"/>
</dbReference>
<dbReference type="InterPro" id="IPR037522">
    <property type="entry name" value="HD_GYP_dom"/>
</dbReference>
<dbReference type="RefSeq" id="WP_119864135.1">
    <property type="nucleotide sequence ID" value="NZ_CP016786.1"/>
</dbReference>
<feature type="domain" description="HD-GYP" evidence="1">
    <location>
        <begin position="109"/>
        <end position="305"/>
    </location>
</feature>
<organism evidence="2 3">
    <name type="scientific">Clostridium isatidis</name>
    <dbReference type="NCBI Taxonomy" id="182773"/>
    <lineage>
        <taxon>Bacteria</taxon>
        <taxon>Bacillati</taxon>
        <taxon>Bacillota</taxon>
        <taxon>Clostridia</taxon>
        <taxon>Eubacteriales</taxon>
        <taxon>Clostridiaceae</taxon>
        <taxon>Clostridium</taxon>
    </lineage>
</organism>
<evidence type="ECO:0000313" key="3">
    <source>
        <dbReference type="Proteomes" id="UP000264883"/>
    </source>
</evidence>
<gene>
    <name evidence="2" type="ORF">BEN51_00295</name>
</gene>
<keyword evidence="3" id="KW-1185">Reference proteome</keyword>
<protein>
    <submittedName>
        <fullName evidence="2">HD family phosphohydrolase</fullName>
    </submittedName>
</protein>
<sequence length="360" mass="40747">MKLVPLKEVKPNSYLAKTLYDSEGRVLLNCGAQLNKNIIQKLIKFEINYLYITENSYNPEIKLIIKNELRDKCLKTLKNTFNVFQKNTMPTRENDSLKTIVLLAEELLENILSNDDLVYFLSNIKKSIPNIYDHSLNITIISLIVGIGLKLSKNDLLSLCIGALLHDIGKSFIDKDIIEKDSPLTLQEYDILKEHCEKGYNYLKDIDFLSIDSKAIILQHHERIDGSGYPRGLVGNQINYLARIVAISDAYDALTSEQNYMSSLSASDALEYIMSNAGTLFDFEIVKVFSKVVVPFPNGTIVKLSTGDIGMVTETLRNFPLRPKVKIIKSNKSNMEGKVINLIDNLSIVISETYKNNFSY</sequence>
<dbReference type="Proteomes" id="UP000264883">
    <property type="component" value="Chromosome"/>
</dbReference>
<dbReference type="GO" id="GO:0016787">
    <property type="term" value="F:hydrolase activity"/>
    <property type="evidence" value="ECO:0007669"/>
    <property type="project" value="UniProtKB-KW"/>
</dbReference>
<evidence type="ECO:0000313" key="2">
    <source>
        <dbReference type="EMBL" id="ASW42002.1"/>
    </source>
</evidence>
<dbReference type="PROSITE" id="PS51832">
    <property type="entry name" value="HD_GYP"/>
    <property type="match status" value="1"/>
</dbReference>
<dbReference type="AlphaFoldDB" id="A0A343J8Z4"/>
<dbReference type="SMART" id="SM00471">
    <property type="entry name" value="HDc"/>
    <property type="match status" value="1"/>
</dbReference>
<dbReference type="PANTHER" id="PTHR43155:SF2">
    <property type="entry name" value="CYCLIC DI-GMP PHOSPHODIESTERASE PA4108"/>
    <property type="match status" value="1"/>
</dbReference>
<dbReference type="OrthoDB" id="9804747at2"/>
<dbReference type="CDD" id="cd00077">
    <property type="entry name" value="HDc"/>
    <property type="match status" value="1"/>
</dbReference>
<keyword evidence="2" id="KW-0378">Hydrolase</keyword>
<evidence type="ECO:0000259" key="1">
    <source>
        <dbReference type="PROSITE" id="PS51832"/>
    </source>
</evidence>
<dbReference type="KEGG" id="cia:BEN51_00295"/>
<name>A0A343J8Z4_9CLOT</name>
<dbReference type="SUPFAM" id="SSF109604">
    <property type="entry name" value="HD-domain/PDEase-like"/>
    <property type="match status" value="1"/>
</dbReference>
<dbReference type="InterPro" id="IPR003607">
    <property type="entry name" value="HD/PDEase_dom"/>
</dbReference>
<dbReference type="PANTHER" id="PTHR43155">
    <property type="entry name" value="CYCLIC DI-GMP PHOSPHODIESTERASE PA4108-RELATED"/>
    <property type="match status" value="1"/>
</dbReference>
<reference evidence="2 3" key="1">
    <citation type="submission" date="2016-08" db="EMBL/GenBank/DDBJ databases">
        <title>Complete Genome Sequence Of The Indigo Reducing Clostridium isatidis DSM15098.</title>
        <authorList>
            <person name="Little G.T."/>
            <person name="Minton N.P."/>
        </authorList>
    </citation>
    <scope>NUCLEOTIDE SEQUENCE [LARGE SCALE GENOMIC DNA]</scope>
    <source>
        <strain evidence="2 3">DSM 15098</strain>
    </source>
</reference>
<dbReference type="Gene3D" id="1.10.3210.10">
    <property type="entry name" value="Hypothetical protein af1432"/>
    <property type="match status" value="1"/>
</dbReference>
<dbReference type="EMBL" id="CP016786">
    <property type="protein sequence ID" value="ASW42002.1"/>
    <property type="molecule type" value="Genomic_DNA"/>
</dbReference>
<proteinExistence type="predicted"/>
<accession>A0A343J8Z4</accession>